<evidence type="ECO:0000313" key="1">
    <source>
        <dbReference type="EMBL" id="PNI00110.1"/>
    </source>
</evidence>
<evidence type="ECO:0000313" key="2">
    <source>
        <dbReference type="EMBL" id="PNI01504.1"/>
    </source>
</evidence>
<evidence type="ECO:0000313" key="3">
    <source>
        <dbReference type="Proteomes" id="UP000236449"/>
    </source>
</evidence>
<accession>A0A2J8HT96</accession>
<evidence type="ECO:0000313" key="4">
    <source>
        <dbReference type="Proteomes" id="UP000236547"/>
    </source>
</evidence>
<dbReference type="OrthoDB" id="5906511at2"/>
<protein>
    <submittedName>
        <fullName evidence="1">Uncharacterized protein</fullName>
    </submittedName>
</protein>
<dbReference type="EMBL" id="POSM01000008">
    <property type="protein sequence ID" value="PNI01504.1"/>
    <property type="molecule type" value="Genomic_DNA"/>
</dbReference>
<keyword evidence="4" id="KW-1185">Reference proteome</keyword>
<sequence>MHNKAFKSDSQRLAISLRSSIANRRSHLNAPLAGKLKEQFCSGYVVRALHLKFHVFQLSRQWHFQLNG</sequence>
<dbReference type="Proteomes" id="UP000236547">
    <property type="component" value="Unassembled WGS sequence"/>
</dbReference>
<dbReference type="EMBL" id="POSK01000042">
    <property type="protein sequence ID" value="PNI00110.1"/>
    <property type="molecule type" value="Genomic_DNA"/>
</dbReference>
<proteinExistence type="predicted"/>
<comment type="caution">
    <text evidence="1">The sequence shown here is derived from an EMBL/GenBank/DDBJ whole genome shotgun (WGS) entry which is preliminary data.</text>
</comment>
<organism evidence="1 3">
    <name type="scientific">Vibrio diazotrophicus</name>
    <dbReference type="NCBI Taxonomy" id="685"/>
    <lineage>
        <taxon>Bacteria</taxon>
        <taxon>Pseudomonadati</taxon>
        <taxon>Pseudomonadota</taxon>
        <taxon>Gammaproteobacteria</taxon>
        <taxon>Vibrionales</taxon>
        <taxon>Vibrionaceae</taxon>
        <taxon>Vibrio</taxon>
    </lineage>
</organism>
<gene>
    <name evidence="1" type="ORF">C1N32_21710</name>
    <name evidence="2" type="ORF">C1O25_08225</name>
</gene>
<name>A0A2J8HT96_VIBDI</name>
<reference evidence="3 4" key="1">
    <citation type="submission" date="2018-01" db="EMBL/GenBank/DDBJ databases">
        <title>Draft genome sequences of six Vibrio diazotrophicus strains isolated from deep-sea sediments of the Baltic Sea.</title>
        <authorList>
            <person name="Castillo D."/>
            <person name="Vandieken V."/>
            <person name="Chiang O."/>
            <person name="Middelboe M."/>
        </authorList>
    </citation>
    <scope>NUCLEOTIDE SEQUENCE [LARGE SCALE GENOMIC DNA]</scope>
    <source>
        <strain evidence="1 3">60.27F</strain>
        <strain evidence="2 4">65.10M</strain>
    </source>
</reference>
<dbReference type="Proteomes" id="UP000236449">
    <property type="component" value="Unassembled WGS sequence"/>
</dbReference>
<dbReference type="AlphaFoldDB" id="A0A2J8HT96"/>